<protein>
    <recommendedName>
        <fullName evidence="4">Yip1 domain-containing protein</fullName>
    </recommendedName>
</protein>
<comment type="caution">
    <text evidence="2">The sequence shown here is derived from an EMBL/GenBank/DDBJ whole genome shotgun (WGS) entry which is preliminary data.</text>
</comment>
<feature type="transmembrane region" description="Helical" evidence="1">
    <location>
        <begin position="112"/>
        <end position="137"/>
    </location>
</feature>
<accession>A0A0N0VM23</accession>
<keyword evidence="1" id="KW-1133">Transmembrane helix</keyword>
<reference evidence="2 3" key="1">
    <citation type="submission" date="2015-01" db="EMBL/GenBank/DDBJ databases">
        <title>Ahrensia donghaiensis sp. nov., a novel dimethylsulphoniopropionate-cleavage bacterium isolated from seawater and emended descriptions of the genus Ahrensia and Ahrensia kielensis.</title>
        <authorList>
            <person name="Liu J."/>
        </authorList>
    </citation>
    <scope>NUCLEOTIDE SEQUENCE [LARGE SCALE GENOMIC DNA]</scope>
    <source>
        <strain evidence="2 3">LZD062</strain>
    </source>
</reference>
<sequence length="218" mass="22683">MANPIAAFGNYLADSLKVFLLPVSTIRNAAERQLSFGSAFIVLILLAVVAGGLQLILSQMPGGLGEPASFVDVVSQTIAYIIFFTIALGLLFGLIVSFGGKARFTRLFAAKLSLASTVVGAFVIGLLGKLLIGLLFLGAQDGVAGGIIVLGEQFGMMAIGLIAAFYTIIVARFGGEISWPIAIVVTVVHFLLMLAIATAYGVILPDSNLLGIQPALQI</sequence>
<name>A0A0N0VM23_9HYPH</name>
<feature type="transmembrane region" description="Helical" evidence="1">
    <location>
        <begin position="77"/>
        <end position="100"/>
    </location>
</feature>
<feature type="transmembrane region" description="Helical" evidence="1">
    <location>
        <begin position="143"/>
        <end position="169"/>
    </location>
</feature>
<dbReference type="Proteomes" id="UP000038011">
    <property type="component" value="Unassembled WGS sequence"/>
</dbReference>
<dbReference type="OrthoDB" id="9952689at2"/>
<keyword evidence="3" id="KW-1185">Reference proteome</keyword>
<evidence type="ECO:0000313" key="2">
    <source>
        <dbReference type="EMBL" id="KPB01458.1"/>
    </source>
</evidence>
<feature type="transmembrane region" description="Helical" evidence="1">
    <location>
        <begin position="34"/>
        <end position="57"/>
    </location>
</feature>
<evidence type="ECO:0008006" key="4">
    <source>
        <dbReference type="Google" id="ProtNLM"/>
    </source>
</evidence>
<feature type="transmembrane region" description="Helical" evidence="1">
    <location>
        <begin position="181"/>
        <end position="203"/>
    </location>
</feature>
<keyword evidence="1" id="KW-0472">Membrane</keyword>
<dbReference type="EMBL" id="JXMU01000010">
    <property type="protein sequence ID" value="KPB01458.1"/>
    <property type="molecule type" value="Genomic_DNA"/>
</dbReference>
<organism evidence="2 3">
    <name type="scientific">Ahrensia marina</name>
    <dbReference type="NCBI Taxonomy" id="1514904"/>
    <lineage>
        <taxon>Bacteria</taxon>
        <taxon>Pseudomonadati</taxon>
        <taxon>Pseudomonadota</taxon>
        <taxon>Alphaproteobacteria</taxon>
        <taxon>Hyphomicrobiales</taxon>
        <taxon>Ahrensiaceae</taxon>
        <taxon>Ahrensia</taxon>
    </lineage>
</organism>
<proteinExistence type="predicted"/>
<dbReference type="PATRIC" id="fig|1514904.3.peg.350"/>
<keyword evidence="1" id="KW-0812">Transmembrane</keyword>
<dbReference type="STRING" id="1514904.SU32_07655"/>
<evidence type="ECO:0000313" key="3">
    <source>
        <dbReference type="Proteomes" id="UP000038011"/>
    </source>
</evidence>
<evidence type="ECO:0000256" key="1">
    <source>
        <dbReference type="SAM" id="Phobius"/>
    </source>
</evidence>
<dbReference type="AlphaFoldDB" id="A0A0N0VM23"/>
<dbReference type="RefSeq" id="WP_053998765.1">
    <property type="nucleotide sequence ID" value="NZ_JXMU01000010.1"/>
</dbReference>
<gene>
    <name evidence="2" type="ORF">SU32_07655</name>
</gene>